<dbReference type="GO" id="GO:0005524">
    <property type="term" value="F:ATP binding"/>
    <property type="evidence" value="ECO:0007669"/>
    <property type="project" value="UniProtKB-UniRule"/>
</dbReference>
<keyword evidence="8" id="KW-0723">Serine/threonine-protein kinase</keyword>
<dbReference type="PROSITE" id="PS50011">
    <property type="entry name" value="PROTEIN_KINASE_DOM"/>
    <property type="match status" value="1"/>
</dbReference>
<dbReference type="PANTHER" id="PTHR43289:SF34">
    <property type="entry name" value="SERINE_THREONINE-PROTEIN KINASE YBDM-RELATED"/>
    <property type="match status" value="1"/>
</dbReference>
<dbReference type="InterPro" id="IPR017441">
    <property type="entry name" value="Protein_kinase_ATP_BS"/>
</dbReference>
<keyword evidence="6" id="KW-0812">Transmembrane</keyword>
<protein>
    <submittedName>
        <fullName evidence="8">Serine/Threonine protein kinase</fullName>
    </submittedName>
</protein>
<evidence type="ECO:0000259" key="7">
    <source>
        <dbReference type="PROSITE" id="PS50011"/>
    </source>
</evidence>
<dbReference type="Gene3D" id="1.10.510.10">
    <property type="entry name" value="Transferase(Phosphotransferase) domain 1"/>
    <property type="match status" value="1"/>
</dbReference>
<keyword evidence="2 5" id="KW-0547">Nucleotide-binding</keyword>
<keyword evidence="9" id="KW-1185">Reference proteome</keyword>
<dbReference type="Pfam" id="PF00069">
    <property type="entry name" value="Pkinase"/>
    <property type="match status" value="1"/>
</dbReference>
<evidence type="ECO:0000256" key="6">
    <source>
        <dbReference type="SAM" id="Phobius"/>
    </source>
</evidence>
<keyword evidence="3 8" id="KW-0418">Kinase</keyword>
<dbReference type="PROSITE" id="PS00107">
    <property type="entry name" value="PROTEIN_KINASE_ATP"/>
    <property type="match status" value="1"/>
</dbReference>
<evidence type="ECO:0000313" key="9">
    <source>
        <dbReference type="Proteomes" id="UP001050975"/>
    </source>
</evidence>
<gene>
    <name evidence="8" type="ORF">MiSe_37620</name>
</gene>
<dbReference type="InterPro" id="IPR000719">
    <property type="entry name" value="Prot_kinase_dom"/>
</dbReference>
<feature type="transmembrane region" description="Helical" evidence="6">
    <location>
        <begin position="441"/>
        <end position="463"/>
    </location>
</feature>
<evidence type="ECO:0000256" key="5">
    <source>
        <dbReference type="PROSITE-ProRule" id="PRU10141"/>
    </source>
</evidence>
<keyword evidence="1" id="KW-0808">Transferase</keyword>
<sequence>MASLNPPLLALKFQKLYLGWLKAMTWTVGQKLQGSNYTIEKVLGEGKFGITYLARNENNRRVVIKTLSDRAQQRPDFDKLHQDFLNDALRLARCTHPHIVRVEELIQEGALCCMVMEYIEGENLASRVEIQGILQEDEAVQYIEQIGAGLIAVHDRGLLHRDVNPQKIMLRSPLAPLNKGGSPLAPLNKGGEEAVLIDFSIAREVGSDCFAPIEQYETETKLGVYTDVYGLAATLYAILTGELPVAAPARAANTPLVAPKQLNPDISERINQAILQGMAFQPHERPQSIQEWLQLLYKDPVTSSQSSTSAPRKKSPIKTVLSQDFPVFLLAGVLLSGGWIGFALAQIMAPGWIWSLVLGGALIPQIAGYAIAIFASFAAALMALNLIVEPSSKTLSNLPLLATAISFSEMAVWYSVLAITFCAFSTSFMQQLKTLFTKIQAFLILAVTSWLGIGLGRLLGFMFQ</sequence>
<organism evidence="8 9">
    <name type="scientific">Microseira wollei NIES-4236</name>
    <dbReference type="NCBI Taxonomy" id="2530354"/>
    <lineage>
        <taxon>Bacteria</taxon>
        <taxon>Bacillati</taxon>
        <taxon>Cyanobacteriota</taxon>
        <taxon>Cyanophyceae</taxon>
        <taxon>Oscillatoriophycideae</taxon>
        <taxon>Aerosakkonematales</taxon>
        <taxon>Aerosakkonemataceae</taxon>
        <taxon>Microseira</taxon>
    </lineage>
</organism>
<comment type="caution">
    <text evidence="8">The sequence shown here is derived from an EMBL/GenBank/DDBJ whole genome shotgun (WGS) entry which is preliminary data.</text>
</comment>
<feature type="transmembrane region" description="Helical" evidence="6">
    <location>
        <begin position="400"/>
        <end position="429"/>
    </location>
</feature>
<keyword evidence="6" id="KW-1133">Transmembrane helix</keyword>
<dbReference type="CDD" id="cd14014">
    <property type="entry name" value="STKc_PknB_like"/>
    <property type="match status" value="1"/>
</dbReference>
<name>A0AAV3X825_9CYAN</name>
<accession>A0AAV3X825</accession>
<feature type="binding site" evidence="5">
    <location>
        <position position="65"/>
    </location>
    <ligand>
        <name>ATP</name>
        <dbReference type="ChEBI" id="CHEBI:30616"/>
    </ligand>
</feature>
<evidence type="ECO:0000313" key="8">
    <source>
        <dbReference type="EMBL" id="GET39002.1"/>
    </source>
</evidence>
<evidence type="ECO:0000256" key="2">
    <source>
        <dbReference type="ARBA" id="ARBA00022741"/>
    </source>
</evidence>
<keyword evidence="4 5" id="KW-0067">ATP-binding</keyword>
<evidence type="ECO:0000256" key="1">
    <source>
        <dbReference type="ARBA" id="ARBA00022679"/>
    </source>
</evidence>
<dbReference type="GO" id="GO:0004674">
    <property type="term" value="F:protein serine/threonine kinase activity"/>
    <property type="evidence" value="ECO:0007669"/>
    <property type="project" value="UniProtKB-KW"/>
</dbReference>
<keyword evidence="6" id="KW-0472">Membrane</keyword>
<feature type="domain" description="Protein kinase" evidence="7">
    <location>
        <begin position="37"/>
        <end position="302"/>
    </location>
</feature>
<dbReference type="PANTHER" id="PTHR43289">
    <property type="entry name" value="MITOGEN-ACTIVATED PROTEIN KINASE KINASE KINASE 20-RELATED"/>
    <property type="match status" value="1"/>
</dbReference>
<proteinExistence type="predicted"/>
<dbReference type="Proteomes" id="UP001050975">
    <property type="component" value="Unassembled WGS sequence"/>
</dbReference>
<evidence type="ECO:0000256" key="3">
    <source>
        <dbReference type="ARBA" id="ARBA00022777"/>
    </source>
</evidence>
<feature type="transmembrane region" description="Helical" evidence="6">
    <location>
        <begin position="366"/>
        <end position="388"/>
    </location>
</feature>
<dbReference type="SUPFAM" id="SSF56112">
    <property type="entry name" value="Protein kinase-like (PK-like)"/>
    <property type="match status" value="1"/>
</dbReference>
<evidence type="ECO:0000256" key="4">
    <source>
        <dbReference type="ARBA" id="ARBA00022840"/>
    </source>
</evidence>
<dbReference type="AlphaFoldDB" id="A0AAV3X825"/>
<dbReference type="InterPro" id="IPR011009">
    <property type="entry name" value="Kinase-like_dom_sf"/>
</dbReference>
<reference evidence="8" key="1">
    <citation type="submission" date="2019-10" db="EMBL/GenBank/DDBJ databases">
        <title>Draft genome sequece of Microseira wollei NIES-4236.</title>
        <authorList>
            <person name="Yamaguchi H."/>
            <person name="Suzuki S."/>
            <person name="Kawachi M."/>
        </authorList>
    </citation>
    <scope>NUCLEOTIDE SEQUENCE</scope>
    <source>
        <strain evidence="8">NIES-4236</strain>
    </source>
</reference>
<dbReference type="EMBL" id="BLAY01000056">
    <property type="protein sequence ID" value="GET39002.1"/>
    <property type="molecule type" value="Genomic_DNA"/>
</dbReference>